<dbReference type="PANTHER" id="PTHR33941">
    <property type="entry name" value="PROPANEDIOL UTILIZATION PROTEIN PDUA"/>
    <property type="match status" value="1"/>
</dbReference>
<reference evidence="7" key="1">
    <citation type="submission" date="2012-09" db="EMBL/GenBank/DDBJ databases">
        <authorList>
            <person name="Weinstock G."/>
            <person name="Sodergren E."/>
            <person name="Clifton S."/>
            <person name="Fulton L."/>
            <person name="Fulton B."/>
            <person name="Courtney L."/>
            <person name="Fronick C."/>
            <person name="Harrison M."/>
            <person name="Strong C."/>
            <person name="Farmer C."/>
            <person name="Delehaunty K."/>
            <person name="Markovic C."/>
            <person name="Hall O."/>
            <person name="Minx P."/>
            <person name="Tomlinson C."/>
            <person name="Mitreva M."/>
            <person name="Nelson J."/>
            <person name="Hou S."/>
            <person name="Wollam A."/>
            <person name="Pepin K.H."/>
            <person name="Johnson M."/>
            <person name="Bhonagiri V."/>
            <person name="Nash W.E."/>
            <person name="Suruliraj S."/>
            <person name="Warren W."/>
            <person name="Chinwalla A."/>
            <person name="Mardis E.R."/>
            <person name="Wilson R.K."/>
        </authorList>
    </citation>
    <scope>NUCLEOTIDE SEQUENCE [LARGE SCALE GENOMIC DNA]</scope>
    <source>
        <strain evidence="7">OS1</strain>
    </source>
</reference>
<sequence length="199" mass="21283">MQDIKLALGFIETIGLVAAVVAADAALKAANITLIGRENSQGGMMTVKIAGDVSAVKAALSAAKAASEGVNRVWSIDVIPRPGRGIGETLAYNKATLGSEEWLDSLFPSKKAEKSEPIVSDEKEIEDEVDRATPPKHDEELKAEATEVKEDFIKPEQDRGKRSSKTSSKRTQKRGSRNVNVNNKGGETHDSGSPGNDRN</sequence>
<dbReference type="Pfam" id="PF00936">
    <property type="entry name" value="BMC"/>
    <property type="match status" value="1"/>
</dbReference>
<comment type="subcellular location">
    <subcellularLocation>
        <location evidence="1">Bacterial microcompartment</location>
    </subcellularLocation>
</comment>
<accession>A0A0T5XAR9</accession>
<evidence type="ECO:0000256" key="4">
    <source>
        <dbReference type="SAM" id="MobiDB-lite"/>
    </source>
</evidence>
<organism evidence="6 7">
    <name type="scientific">Acetomicrobium hydrogeniformans ATCC BAA-1850</name>
    <dbReference type="NCBI Taxonomy" id="592015"/>
    <lineage>
        <taxon>Bacteria</taxon>
        <taxon>Thermotogati</taxon>
        <taxon>Synergistota</taxon>
        <taxon>Synergistia</taxon>
        <taxon>Synergistales</taxon>
        <taxon>Acetomicrobiaceae</taxon>
        <taxon>Acetomicrobium</taxon>
    </lineage>
</organism>
<feature type="compositionally biased region" description="Basic and acidic residues" evidence="4">
    <location>
        <begin position="111"/>
        <end position="122"/>
    </location>
</feature>
<dbReference type="InterPro" id="IPR037233">
    <property type="entry name" value="CcmK-like_sf"/>
</dbReference>
<evidence type="ECO:0000259" key="5">
    <source>
        <dbReference type="PROSITE" id="PS51930"/>
    </source>
</evidence>
<name>A0A0T5XAR9_9BACT</name>
<dbReference type="EMBL" id="ACJX03000001">
    <property type="protein sequence ID" value="KRT35464.1"/>
    <property type="molecule type" value="Genomic_DNA"/>
</dbReference>
<evidence type="ECO:0000256" key="1">
    <source>
        <dbReference type="ARBA" id="ARBA00024322"/>
    </source>
</evidence>
<dbReference type="InterPro" id="IPR000249">
    <property type="entry name" value="BMC_dom"/>
</dbReference>
<feature type="compositionally biased region" description="Basic residues" evidence="4">
    <location>
        <begin position="162"/>
        <end position="176"/>
    </location>
</feature>
<evidence type="ECO:0000313" key="7">
    <source>
        <dbReference type="Proteomes" id="UP000005273"/>
    </source>
</evidence>
<gene>
    <name evidence="6" type="ORF">HMPREF1705_02692</name>
</gene>
<comment type="similarity">
    <text evidence="3">Belongs to the bacterial microcompartments protein family.</text>
</comment>
<dbReference type="STRING" id="592015.HMPREF1705_02692"/>
<dbReference type="PROSITE" id="PS51930">
    <property type="entry name" value="BMC_2"/>
    <property type="match status" value="1"/>
</dbReference>
<feature type="domain" description="BMC" evidence="5">
    <location>
        <begin position="7"/>
        <end position="91"/>
    </location>
</feature>
<dbReference type="AlphaFoldDB" id="A0A0T5XAR9"/>
<feature type="compositionally biased region" description="Basic and acidic residues" evidence="4">
    <location>
        <begin position="130"/>
        <end position="161"/>
    </location>
</feature>
<evidence type="ECO:0000256" key="3">
    <source>
        <dbReference type="PROSITE-ProRule" id="PRU01278"/>
    </source>
</evidence>
<dbReference type="InterPro" id="IPR050575">
    <property type="entry name" value="BMC_shell"/>
</dbReference>
<dbReference type="OrthoDB" id="9812608at2"/>
<evidence type="ECO:0000256" key="2">
    <source>
        <dbReference type="ARBA" id="ARBA00024446"/>
    </source>
</evidence>
<dbReference type="CDD" id="cd07045">
    <property type="entry name" value="BMC_CcmK_like"/>
    <property type="match status" value="1"/>
</dbReference>
<dbReference type="eggNOG" id="COG4577">
    <property type="taxonomic scope" value="Bacteria"/>
</dbReference>
<dbReference type="SMART" id="SM00877">
    <property type="entry name" value="BMC"/>
    <property type="match status" value="1"/>
</dbReference>
<keyword evidence="2" id="KW-1283">Bacterial microcompartment</keyword>
<keyword evidence="7" id="KW-1185">Reference proteome</keyword>
<dbReference type="Gene3D" id="3.30.70.1710">
    <property type="match status" value="1"/>
</dbReference>
<feature type="compositionally biased region" description="Polar residues" evidence="4">
    <location>
        <begin position="178"/>
        <end position="199"/>
    </location>
</feature>
<dbReference type="SUPFAM" id="SSF143414">
    <property type="entry name" value="CcmK-like"/>
    <property type="match status" value="1"/>
</dbReference>
<dbReference type="GO" id="GO:0031469">
    <property type="term" value="C:bacterial microcompartment"/>
    <property type="evidence" value="ECO:0007669"/>
    <property type="project" value="UniProtKB-SubCell"/>
</dbReference>
<dbReference type="Proteomes" id="UP000005273">
    <property type="component" value="Unassembled WGS sequence"/>
</dbReference>
<feature type="region of interest" description="Disordered" evidence="4">
    <location>
        <begin position="111"/>
        <end position="199"/>
    </location>
</feature>
<dbReference type="RefSeq" id="WP_009201834.1">
    <property type="nucleotide sequence ID" value="NZ_ACJX03000001.1"/>
</dbReference>
<protein>
    <submittedName>
        <fullName evidence="6">BMC domain protein</fullName>
    </submittedName>
</protein>
<evidence type="ECO:0000313" key="6">
    <source>
        <dbReference type="EMBL" id="KRT35464.1"/>
    </source>
</evidence>
<dbReference type="PANTHER" id="PTHR33941:SF11">
    <property type="entry name" value="BACTERIAL MICROCOMPARTMENT SHELL PROTEIN PDUJ"/>
    <property type="match status" value="1"/>
</dbReference>
<comment type="caution">
    <text evidence="6">The sequence shown here is derived from an EMBL/GenBank/DDBJ whole genome shotgun (WGS) entry which is preliminary data.</text>
</comment>
<proteinExistence type="inferred from homology"/>
<dbReference type="InterPro" id="IPR044872">
    <property type="entry name" value="CcmK/CsoS1_BMC"/>
</dbReference>